<feature type="compositionally biased region" description="Low complexity" evidence="2">
    <location>
        <begin position="78"/>
        <end position="115"/>
    </location>
</feature>
<accession>Q39VP6</accession>
<evidence type="ECO:0000256" key="1">
    <source>
        <dbReference type="ARBA" id="ARBA00022729"/>
    </source>
</evidence>
<protein>
    <submittedName>
        <fullName evidence="6">Periplasmic polysaccharide biosynthesis/export protein</fullName>
    </submittedName>
</protein>
<feature type="region of interest" description="Disordered" evidence="2">
    <location>
        <begin position="45"/>
        <end position="133"/>
    </location>
</feature>
<keyword evidence="7" id="KW-1185">Reference proteome</keyword>
<dbReference type="AlphaFoldDB" id="Q39VP6"/>
<dbReference type="InterPro" id="IPR049712">
    <property type="entry name" value="Poly_export"/>
</dbReference>
<feature type="signal peptide" evidence="3">
    <location>
        <begin position="1"/>
        <end position="30"/>
    </location>
</feature>
<evidence type="ECO:0000259" key="4">
    <source>
        <dbReference type="Pfam" id="PF02563"/>
    </source>
</evidence>
<dbReference type="KEGG" id="gme:Gmet_1444"/>
<gene>
    <name evidence="6" type="ordered locus">Gmet_1444</name>
</gene>
<keyword evidence="1 3" id="KW-0732">Signal</keyword>
<evidence type="ECO:0000256" key="3">
    <source>
        <dbReference type="SAM" id="SignalP"/>
    </source>
</evidence>
<dbReference type="Gene3D" id="3.30.1950.10">
    <property type="entry name" value="wza like domain"/>
    <property type="match status" value="1"/>
</dbReference>
<dbReference type="GO" id="GO:0015159">
    <property type="term" value="F:polysaccharide transmembrane transporter activity"/>
    <property type="evidence" value="ECO:0007669"/>
    <property type="project" value="InterPro"/>
</dbReference>
<evidence type="ECO:0000259" key="5">
    <source>
        <dbReference type="Pfam" id="PF10531"/>
    </source>
</evidence>
<feature type="compositionally biased region" description="Pro residues" evidence="2">
    <location>
        <begin position="49"/>
        <end position="68"/>
    </location>
</feature>
<evidence type="ECO:0000313" key="6">
    <source>
        <dbReference type="EMBL" id="ABB31678.2"/>
    </source>
</evidence>
<dbReference type="STRING" id="269799.Gmet_1444"/>
<sequence>MTSRTTAIFGVFVAISASATLMVGDSPVHAASWGLWNDPHGGIVKSVPRPAPAPPPVAPPKAEVPPVPSQDSEKHSDTAALAETAPATSSSAETNPQSSAADSIPSDSAAVPPAVTDATGTVASDNEPGSPVLMATEPAEKAVAAVATENPGTTENRQPVVAESPAKTVADDTTIPVQEQGAIGTSVADQVPATGEMPATKEVPAPNPVVLAGVDQPTSVPPQAGDAYVIGAGDVLDIAVWRDESLTKTVVVLPDGTISFPLIGVVKAGGKTVEQLKDEIRTRLSSYFSDLTLSLEVRQANSMMIFVVGKVNSPGRHPISSPVNVLQALAMAGGVNPFAKKDDIKIFRQDEGKTVIFSFAYSEVSRGNRLEENIVLRRGDLIVVP</sequence>
<dbReference type="InterPro" id="IPR019554">
    <property type="entry name" value="Soluble_ligand-bd"/>
</dbReference>
<name>Q39VP6_GEOMG</name>
<organism evidence="6 7">
    <name type="scientific">Geobacter metallireducens (strain ATCC 53774 / DSM 7210 / GS-15)</name>
    <dbReference type="NCBI Taxonomy" id="269799"/>
    <lineage>
        <taxon>Bacteria</taxon>
        <taxon>Pseudomonadati</taxon>
        <taxon>Thermodesulfobacteriota</taxon>
        <taxon>Desulfuromonadia</taxon>
        <taxon>Geobacterales</taxon>
        <taxon>Geobacteraceae</taxon>
        <taxon>Geobacter</taxon>
    </lineage>
</organism>
<dbReference type="Pfam" id="PF10531">
    <property type="entry name" value="SLBB"/>
    <property type="match status" value="1"/>
</dbReference>
<reference evidence="6 7" key="2">
    <citation type="journal article" date="2009" name="BMC Microbiol.">
        <title>The genome sequence of Geobacter metallireducens: features of metabolism, physiology and regulation common and dissimilar to Geobacter sulfurreducens.</title>
        <authorList>
            <person name="Aklujkar M."/>
            <person name="Krushkal J."/>
            <person name="DiBartolo G."/>
            <person name="Lapidus A."/>
            <person name="Land M.L."/>
            <person name="Lovley D.R."/>
        </authorList>
    </citation>
    <scope>NUCLEOTIDE SEQUENCE [LARGE SCALE GENOMIC DNA]</scope>
    <source>
        <strain evidence="7">ATCC 53774 / DSM 7210 / GS-15</strain>
    </source>
</reference>
<feature type="domain" description="Soluble ligand binding" evidence="5">
    <location>
        <begin position="304"/>
        <end position="354"/>
    </location>
</feature>
<dbReference type="PANTHER" id="PTHR33619">
    <property type="entry name" value="POLYSACCHARIDE EXPORT PROTEIN GFCE-RELATED"/>
    <property type="match status" value="1"/>
</dbReference>
<dbReference type="Proteomes" id="UP000007073">
    <property type="component" value="Chromosome"/>
</dbReference>
<dbReference type="EMBL" id="CP000148">
    <property type="protein sequence ID" value="ABB31678.2"/>
    <property type="molecule type" value="Genomic_DNA"/>
</dbReference>
<dbReference type="Gene3D" id="3.10.560.10">
    <property type="entry name" value="Outer membrane lipoprotein wza domain like"/>
    <property type="match status" value="1"/>
</dbReference>
<feature type="domain" description="Polysaccharide export protein N-terminal" evidence="4">
    <location>
        <begin position="223"/>
        <end position="297"/>
    </location>
</feature>
<evidence type="ECO:0000313" key="7">
    <source>
        <dbReference type="Proteomes" id="UP000007073"/>
    </source>
</evidence>
<dbReference type="InterPro" id="IPR003715">
    <property type="entry name" value="Poly_export_N"/>
</dbReference>
<feature type="chain" id="PRO_5004223334" evidence="3">
    <location>
        <begin position="31"/>
        <end position="385"/>
    </location>
</feature>
<reference evidence="6 7" key="1">
    <citation type="submission" date="2005-10" db="EMBL/GenBank/DDBJ databases">
        <title>Complete sequence of Geobacter metallireducens GS-15.</title>
        <authorList>
            <consortium name="US DOE Joint Genome Institute"/>
            <person name="Copeland A."/>
            <person name="Lucas S."/>
            <person name="Lapidus A."/>
            <person name="Barry K."/>
            <person name="Detter J.C."/>
            <person name="Glavina T."/>
            <person name="Hammon N."/>
            <person name="Israni S."/>
            <person name="Pitluck S."/>
            <person name="Di Bartolo G."/>
            <person name="Chain P."/>
            <person name="Schmutz J."/>
            <person name="Larimer F."/>
            <person name="Land M."/>
            <person name="Kyrpides N."/>
            <person name="Ivanova N."/>
            <person name="Richardson P."/>
        </authorList>
    </citation>
    <scope>NUCLEOTIDE SEQUENCE [LARGE SCALE GENOMIC DNA]</scope>
    <source>
        <strain evidence="7">ATCC 53774 / DSM 7210 / GS-15</strain>
    </source>
</reference>
<dbReference type="eggNOG" id="COG1596">
    <property type="taxonomic scope" value="Bacteria"/>
</dbReference>
<evidence type="ECO:0000256" key="2">
    <source>
        <dbReference type="SAM" id="MobiDB-lite"/>
    </source>
</evidence>
<dbReference type="HOGENOM" id="CLU_717208_0_0_7"/>
<dbReference type="PANTHER" id="PTHR33619:SF3">
    <property type="entry name" value="POLYSACCHARIDE EXPORT PROTEIN GFCE-RELATED"/>
    <property type="match status" value="1"/>
</dbReference>
<proteinExistence type="predicted"/>
<dbReference type="Pfam" id="PF02563">
    <property type="entry name" value="Poly_export"/>
    <property type="match status" value="1"/>
</dbReference>